<comment type="caution">
    <text evidence="1">The sequence shown here is derived from an EMBL/GenBank/DDBJ whole genome shotgun (WGS) entry which is preliminary data.</text>
</comment>
<organism evidence="1 2">
    <name type="scientific">Alteripontixanthobacter maritimus</name>
    <dbReference type="NCBI Taxonomy" id="2161824"/>
    <lineage>
        <taxon>Bacteria</taxon>
        <taxon>Pseudomonadati</taxon>
        <taxon>Pseudomonadota</taxon>
        <taxon>Alphaproteobacteria</taxon>
        <taxon>Sphingomonadales</taxon>
        <taxon>Erythrobacteraceae</taxon>
        <taxon>Alteripontixanthobacter</taxon>
    </lineage>
</organism>
<protein>
    <submittedName>
        <fullName evidence="1">Uncharacterized protein</fullName>
    </submittedName>
</protein>
<accession>A0A369QAQ9</accession>
<evidence type="ECO:0000313" key="1">
    <source>
        <dbReference type="EMBL" id="RDC61420.1"/>
    </source>
</evidence>
<dbReference type="Proteomes" id="UP000253727">
    <property type="component" value="Unassembled WGS sequence"/>
</dbReference>
<evidence type="ECO:0000313" key="2">
    <source>
        <dbReference type="Proteomes" id="UP000253727"/>
    </source>
</evidence>
<gene>
    <name evidence="1" type="ORF">HME9302_02642</name>
</gene>
<dbReference type="AlphaFoldDB" id="A0A369QAQ9"/>
<sequence length="64" mass="7182">MFFCKFIEQTNGAFAPREDGEQIFLAGQIEPGNHAIIAVPDEKQCNCRVAFAPDRIRDAKGRSR</sequence>
<keyword evidence="2" id="KW-1185">Reference proteome</keyword>
<name>A0A369QAQ9_9SPHN</name>
<dbReference type="EMBL" id="QBKA01000002">
    <property type="protein sequence ID" value="RDC61420.1"/>
    <property type="molecule type" value="Genomic_DNA"/>
</dbReference>
<reference evidence="1 2" key="1">
    <citation type="submission" date="2018-04" db="EMBL/GenBank/DDBJ databases">
        <title>Altererythrobacter sp. HME9302 genome sequencing and assembly.</title>
        <authorList>
            <person name="Kang H."/>
            <person name="Kim H."/>
            <person name="Joh K."/>
        </authorList>
    </citation>
    <scope>NUCLEOTIDE SEQUENCE [LARGE SCALE GENOMIC DNA]</scope>
    <source>
        <strain evidence="1 2">HME9302</strain>
    </source>
</reference>
<proteinExistence type="predicted"/>